<dbReference type="InterPro" id="IPR010562">
    <property type="entry name" value="Haemolymph_juvenile_hormone-bd"/>
</dbReference>
<dbReference type="InterPro" id="IPR038606">
    <property type="entry name" value="To_sf"/>
</dbReference>
<dbReference type="VEuPathDB" id="VectorBase:GBRI019263"/>
<feature type="chain" id="PRO_5008400342" evidence="4">
    <location>
        <begin position="22"/>
        <end position="249"/>
    </location>
</feature>
<evidence type="ECO:0000256" key="2">
    <source>
        <dbReference type="ARBA" id="ARBA00023108"/>
    </source>
</evidence>
<dbReference type="GO" id="GO:0005615">
    <property type="term" value="C:extracellular space"/>
    <property type="evidence" value="ECO:0007669"/>
    <property type="project" value="TreeGrafter"/>
</dbReference>
<evidence type="ECO:0000256" key="4">
    <source>
        <dbReference type="SAM" id="SignalP"/>
    </source>
</evidence>
<dbReference type="GO" id="GO:0007623">
    <property type="term" value="P:circadian rhythm"/>
    <property type="evidence" value="ECO:0007669"/>
    <property type="project" value="UniProtKB-ARBA"/>
</dbReference>
<proteinExistence type="inferred from homology"/>
<protein>
    <submittedName>
        <fullName evidence="5">Uncharacterized protein</fullName>
    </submittedName>
</protein>
<evidence type="ECO:0000313" key="5">
    <source>
        <dbReference type="EnsemblMetazoa" id="GBRI019263-PA"/>
    </source>
</evidence>
<keyword evidence="1 4" id="KW-0732">Signal</keyword>
<dbReference type="FunFam" id="3.15.10.30:FF:000001">
    <property type="entry name" value="Takeout-like protein 1"/>
    <property type="match status" value="1"/>
</dbReference>
<keyword evidence="6" id="KW-1185">Reference proteome</keyword>
<dbReference type="PANTHER" id="PTHR11008:SF32">
    <property type="entry name" value="CIRCADIAN CLOCK-CONTROLLED PROTEIN DAYWAKE-RELATED"/>
    <property type="match status" value="1"/>
</dbReference>
<sequence>MLKINLIVMLVLCGICDICSGSLPPEVNRCKVSDNVCIAKAINDVIRLYPKGNPAFGLIDLSQIKQEKLIISENTKEQSSLNIHLILKNVIVSGVENTKVIAVSGFDPNISKIVVNLEMLNLKLNGDYEVDGSILLLQLKGQSKAELKIMRSTCKLMADVKLEEINGKNYLVVKRVKVDFQPQDFHIRLDNLFDGNEELTDIVNETINKNWRDFWAELHNNINQAFAEIVRNVTAKVFEKLSYNDFYIN</sequence>
<dbReference type="Proteomes" id="UP000091820">
    <property type="component" value="Unassembled WGS sequence"/>
</dbReference>
<accession>A0A1A9WGW1</accession>
<dbReference type="EnsemblMetazoa" id="GBRI019263-RA">
    <property type="protein sequence ID" value="GBRI019263-PA"/>
    <property type="gene ID" value="GBRI019263"/>
</dbReference>
<organism evidence="5 6">
    <name type="scientific">Glossina brevipalpis</name>
    <dbReference type="NCBI Taxonomy" id="37001"/>
    <lineage>
        <taxon>Eukaryota</taxon>
        <taxon>Metazoa</taxon>
        <taxon>Ecdysozoa</taxon>
        <taxon>Arthropoda</taxon>
        <taxon>Hexapoda</taxon>
        <taxon>Insecta</taxon>
        <taxon>Pterygota</taxon>
        <taxon>Neoptera</taxon>
        <taxon>Endopterygota</taxon>
        <taxon>Diptera</taxon>
        <taxon>Brachycera</taxon>
        <taxon>Muscomorpha</taxon>
        <taxon>Hippoboscoidea</taxon>
        <taxon>Glossinidae</taxon>
        <taxon>Glossina</taxon>
    </lineage>
</organism>
<keyword evidence="2" id="KW-0090">Biological rhythms</keyword>
<feature type="signal peptide" evidence="4">
    <location>
        <begin position="1"/>
        <end position="21"/>
    </location>
</feature>
<reference evidence="5" key="2">
    <citation type="submission" date="2020-05" db="UniProtKB">
        <authorList>
            <consortium name="EnsemblMetazoa"/>
        </authorList>
    </citation>
    <scope>IDENTIFICATION</scope>
    <source>
        <strain evidence="5">IAEA</strain>
    </source>
</reference>
<dbReference type="Gene3D" id="3.15.10.30">
    <property type="entry name" value="Haemolymph juvenile hormone binding protein"/>
    <property type="match status" value="1"/>
</dbReference>
<dbReference type="Pfam" id="PF06585">
    <property type="entry name" value="JHBP"/>
    <property type="match status" value="1"/>
</dbReference>
<dbReference type="SMART" id="SM00700">
    <property type="entry name" value="JHBP"/>
    <property type="match status" value="1"/>
</dbReference>
<dbReference type="PANTHER" id="PTHR11008">
    <property type="entry name" value="PROTEIN TAKEOUT-LIKE PROTEIN"/>
    <property type="match status" value="1"/>
</dbReference>
<dbReference type="AlphaFoldDB" id="A0A1A9WGW1"/>
<evidence type="ECO:0000256" key="1">
    <source>
        <dbReference type="ARBA" id="ARBA00022729"/>
    </source>
</evidence>
<evidence type="ECO:0000313" key="6">
    <source>
        <dbReference type="Proteomes" id="UP000091820"/>
    </source>
</evidence>
<evidence type="ECO:0000256" key="3">
    <source>
        <dbReference type="ARBA" id="ARBA00060902"/>
    </source>
</evidence>
<comment type="similarity">
    <text evidence="3">Belongs to the TO family.</text>
</comment>
<reference evidence="6" key="1">
    <citation type="submission" date="2014-03" db="EMBL/GenBank/DDBJ databases">
        <authorList>
            <person name="Aksoy S."/>
            <person name="Warren W."/>
            <person name="Wilson R.K."/>
        </authorList>
    </citation>
    <scope>NUCLEOTIDE SEQUENCE [LARGE SCALE GENOMIC DNA]</scope>
    <source>
        <strain evidence="6">IAEA</strain>
    </source>
</reference>
<name>A0A1A9WGW1_9MUSC</name>